<accession>X0W817</accession>
<dbReference type="EMBL" id="BARS01038157">
    <property type="protein sequence ID" value="GAG19392.1"/>
    <property type="molecule type" value="Genomic_DNA"/>
</dbReference>
<gene>
    <name evidence="1" type="ORF">S01H1_58409</name>
</gene>
<evidence type="ECO:0000313" key="1">
    <source>
        <dbReference type="EMBL" id="GAG19392.1"/>
    </source>
</evidence>
<sequence>CRVQALEDVKQYDWSSIAEQYYKELYGPFLRDYLQK</sequence>
<comment type="caution">
    <text evidence="1">The sequence shown here is derived from an EMBL/GenBank/DDBJ whole genome shotgun (WGS) entry which is preliminary data.</text>
</comment>
<protein>
    <submittedName>
        <fullName evidence="1">Uncharacterized protein</fullName>
    </submittedName>
</protein>
<organism evidence="1">
    <name type="scientific">marine sediment metagenome</name>
    <dbReference type="NCBI Taxonomy" id="412755"/>
    <lineage>
        <taxon>unclassified sequences</taxon>
        <taxon>metagenomes</taxon>
        <taxon>ecological metagenomes</taxon>
    </lineage>
</organism>
<feature type="non-terminal residue" evidence="1">
    <location>
        <position position="1"/>
    </location>
</feature>
<proteinExistence type="predicted"/>
<reference evidence="1" key="1">
    <citation type="journal article" date="2014" name="Front. Microbiol.">
        <title>High frequency of phylogenetically diverse reductive dehalogenase-homologous genes in deep subseafloor sedimentary metagenomes.</title>
        <authorList>
            <person name="Kawai M."/>
            <person name="Futagami T."/>
            <person name="Toyoda A."/>
            <person name="Takaki Y."/>
            <person name="Nishi S."/>
            <person name="Hori S."/>
            <person name="Arai W."/>
            <person name="Tsubouchi T."/>
            <person name="Morono Y."/>
            <person name="Uchiyama I."/>
            <person name="Ito T."/>
            <person name="Fujiyama A."/>
            <person name="Inagaki F."/>
            <person name="Takami H."/>
        </authorList>
    </citation>
    <scope>NUCLEOTIDE SEQUENCE</scope>
    <source>
        <strain evidence="1">Expedition CK06-06</strain>
    </source>
</reference>
<dbReference type="AlphaFoldDB" id="X0W817"/>
<name>X0W817_9ZZZZ</name>